<reference evidence="3 4" key="1">
    <citation type="submission" date="2017-12" db="EMBL/GenBank/DDBJ databases">
        <title>Genome sequence of the active heterotrophic nitrifier-denitrifier, Cupriavidus pauculus UM1.</title>
        <authorList>
            <person name="Putonti C."/>
            <person name="Castignetti D."/>
        </authorList>
    </citation>
    <scope>NUCLEOTIDE SEQUENCE [LARGE SCALE GENOMIC DNA]</scope>
    <source>
        <strain evidence="3 4">UM1</strain>
    </source>
</reference>
<gene>
    <name evidence="3" type="ORF">CYJ10_31670</name>
</gene>
<dbReference type="STRING" id="82633.GCA_000974605_04461"/>
<proteinExistence type="predicted"/>
<name>A0A2N5C2R2_9BURK</name>
<dbReference type="GO" id="GO:0003677">
    <property type="term" value="F:DNA binding"/>
    <property type="evidence" value="ECO:0007669"/>
    <property type="project" value="InterPro"/>
</dbReference>
<feature type="region of interest" description="Disordered" evidence="1">
    <location>
        <begin position="78"/>
        <end position="123"/>
    </location>
</feature>
<comment type="caution">
    <text evidence="3">The sequence shown here is derived from an EMBL/GenBank/DDBJ whole genome shotgun (WGS) entry which is preliminary data.</text>
</comment>
<dbReference type="AlphaFoldDB" id="A0A2N5C2R2"/>
<dbReference type="CDD" id="cd00093">
    <property type="entry name" value="HTH_XRE"/>
    <property type="match status" value="1"/>
</dbReference>
<evidence type="ECO:0000256" key="1">
    <source>
        <dbReference type="SAM" id="MobiDB-lite"/>
    </source>
</evidence>
<feature type="domain" description="HTH cro/C1-type" evidence="2">
    <location>
        <begin position="17"/>
        <end position="71"/>
    </location>
</feature>
<dbReference type="SMART" id="SM00530">
    <property type="entry name" value="HTH_XRE"/>
    <property type="match status" value="1"/>
</dbReference>
<dbReference type="EMBL" id="PJRP01000026">
    <property type="protein sequence ID" value="PLP96506.1"/>
    <property type="molecule type" value="Genomic_DNA"/>
</dbReference>
<accession>A0A2N5C2R2</accession>
<dbReference type="InterPro" id="IPR001387">
    <property type="entry name" value="Cro/C1-type_HTH"/>
</dbReference>
<dbReference type="InterPro" id="IPR010982">
    <property type="entry name" value="Lambda_DNA-bd_dom_sf"/>
</dbReference>
<feature type="compositionally biased region" description="Basic residues" evidence="1">
    <location>
        <begin position="97"/>
        <end position="114"/>
    </location>
</feature>
<dbReference type="Pfam" id="PF01381">
    <property type="entry name" value="HTH_3"/>
    <property type="match status" value="1"/>
</dbReference>
<evidence type="ECO:0000313" key="3">
    <source>
        <dbReference type="EMBL" id="PLP96506.1"/>
    </source>
</evidence>
<evidence type="ECO:0000259" key="2">
    <source>
        <dbReference type="PROSITE" id="PS50943"/>
    </source>
</evidence>
<dbReference type="SUPFAM" id="SSF47413">
    <property type="entry name" value="lambda repressor-like DNA-binding domains"/>
    <property type="match status" value="1"/>
</dbReference>
<evidence type="ECO:0000313" key="4">
    <source>
        <dbReference type="Proteomes" id="UP000234341"/>
    </source>
</evidence>
<dbReference type="Proteomes" id="UP000234341">
    <property type="component" value="Unassembled WGS sequence"/>
</dbReference>
<dbReference type="OrthoDB" id="5957901at2"/>
<sequence>MASQFPIRILTQLNPVLQGFRKSRGLTQADVAARLGVSQQSYARLEANPGRASMARVLAVLQALEVDLVLTPRAPVVASDTAEGATSRRSKPGVPGAKKRVAKAAKATPPRKSKPAQEPGEDW</sequence>
<dbReference type="Gene3D" id="1.10.260.40">
    <property type="entry name" value="lambda repressor-like DNA-binding domains"/>
    <property type="match status" value="1"/>
</dbReference>
<dbReference type="RefSeq" id="WP_101685403.1">
    <property type="nucleotide sequence ID" value="NZ_PJRP01000026.1"/>
</dbReference>
<protein>
    <submittedName>
        <fullName evidence="3">Transcriptional regulator</fullName>
    </submittedName>
</protein>
<dbReference type="PROSITE" id="PS50943">
    <property type="entry name" value="HTH_CROC1"/>
    <property type="match status" value="1"/>
</dbReference>
<organism evidence="3 4">
    <name type="scientific">Cupriavidus pauculus</name>
    <dbReference type="NCBI Taxonomy" id="82633"/>
    <lineage>
        <taxon>Bacteria</taxon>
        <taxon>Pseudomonadati</taxon>
        <taxon>Pseudomonadota</taxon>
        <taxon>Betaproteobacteria</taxon>
        <taxon>Burkholderiales</taxon>
        <taxon>Burkholderiaceae</taxon>
        <taxon>Cupriavidus</taxon>
    </lineage>
</organism>